<dbReference type="PANTHER" id="PTHR43189">
    <property type="entry name" value="ZINC-TYPE ALCOHOL DEHYDROGENASE-LIKE PROTEIN C1198.01-RELATED"/>
    <property type="match status" value="1"/>
</dbReference>
<dbReference type="SUPFAM" id="SSF51735">
    <property type="entry name" value="NAD(P)-binding Rossmann-fold domains"/>
    <property type="match status" value="1"/>
</dbReference>
<protein>
    <submittedName>
        <fullName evidence="3">Chlorophyll synthesis pathway protein BchC</fullName>
    </submittedName>
</protein>
<dbReference type="CDD" id="cd08255">
    <property type="entry name" value="2-desacetyl-2-hydroxyethyl_bacteriochlorophyllide_like"/>
    <property type="match status" value="1"/>
</dbReference>
<proteinExistence type="predicted"/>
<dbReference type="InterPro" id="IPR011032">
    <property type="entry name" value="GroES-like_sf"/>
</dbReference>
<reference evidence="3 4" key="1">
    <citation type="submission" date="2020-06" db="EMBL/GenBank/DDBJ databases">
        <title>Genome sequence of Rhizobium sp strain ADMK78.</title>
        <authorList>
            <person name="Rahi P."/>
        </authorList>
    </citation>
    <scope>NUCLEOTIDE SEQUENCE [LARGE SCALE GENOMIC DNA]</scope>
    <source>
        <strain evidence="3 4">ADMK78</strain>
    </source>
</reference>
<keyword evidence="4" id="KW-1185">Reference proteome</keyword>
<accession>A0ABX6QJQ7</accession>
<dbReference type="InterPro" id="IPR013154">
    <property type="entry name" value="ADH-like_N"/>
</dbReference>
<evidence type="ECO:0000313" key="4">
    <source>
        <dbReference type="Proteomes" id="UP000308530"/>
    </source>
</evidence>
<evidence type="ECO:0000313" key="3">
    <source>
        <dbReference type="EMBL" id="QLF68475.1"/>
    </source>
</evidence>
<dbReference type="Gene3D" id="3.90.180.10">
    <property type="entry name" value="Medium-chain alcohol dehydrogenases, catalytic domain"/>
    <property type="match status" value="2"/>
</dbReference>
<dbReference type="Gene3D" id="3.40.50.720">
    <property type="entry name" value="NAD(P)-binding Rossmann-like Domain"/>
    <property type="match status" value="1"/>
</dbReference>
<dbReference type="EMBL" id="CP058350">
    <property type="protein sequence ID" value="QLF68475.1"/>
    <property type="molecule type" value="Genomic_DNA"/>
</dbReference>
<dbReference type="RefSeq" id="WP_138288560.1">
    <property type="nucleotide sequence ID" value="NZ_CP058350.1"/>
</dbReference>
<feature type="domain" description="Alcohol dehydrogenase-like N-terminal" evidence="2">
    <location>
        <begin position="26"/>
        <end position="120"/>
    </location>
</feature>
<gene>
    <name evidence="3" type="primary">bchC</name>
    <name evidence="3" type="ORF">FE840_002320</name>
</gene>
<dbReference type="InterPro" id="IPR036291">
    <property type="entry name" value="NAD(P)-bd_dom_sf"/>
</dbReference>
<name>A0ABX6QJQ7_9HYPH</name>
<organism evidence="3 4">
    <name type="scientific">Peteryoungia desertarenae</name>
    <dbReference type="NCBI Taxonomy" id="1813451"/>
    <lineage>
        <taxon>Bacteria</taxon>
        <taxon>Pseudomonadati</taxon>
        <taxon>Pseudomonadota</taxon>
        <taxon>Alphaproteobacteria</taxon>
        <taxon>Hyphomicrobiales</taxon>
        <taxon>Rhizobiaceae</taxon>
        <taxon>Peteryoungia</taxon>
    </lineage>
</organism>
<dbReference type="SUPFAM" id="SSF50129">
    <property type="entry name" value="GroES-like"/>
    <property type="match status" value="1"/>
</dbReference>
<sequence>MRTTAVLFERPGKLSVRSLSLQEPANGDVVVETLVSGVSTGTEKLLFEGKMPSFPGMGYPLVPGYESVGRVLEAGPGSGRKAGELVFVPGASCFKDAAGLFGSTAQHLVVPGSRVHQVPQDLEEEAALLALAATAYHAVRRASGPIQLVIGHGVLGRLIARIILAIGAAPPLVWETNPSRFDGAEGYRVIDPSTDAEIRFQGVVDASGSLDAIDVAVGRMEKQGELVLAGFYGKRVGFEFAPAFMREISLTISAEFRPADIDGVLALIAQRRLSLKGLITHHASPANAEEAYHTAFTNPDCLKMVIDWRRAA</sequence>
<keyword evidence="1" id="KW-0560">Oxidoreductase</keyword>
<dbReference type="NCBIfam" id="TIGR01202">
    <property type="entry name" value="bchC"/>
    <property type="match status" value="1"/>
</dbReference>
<dbReference type="Pfam" id="PF08240">
    <property type="entry name" value="ADH_N"/>
    <property type="match status" value="1"/>
</dbReference>
<dbReference type="PANTHER" id="PTHR43189:SF1">
    <property type="entry name" value="ZINC-TYPE ALCOHOL DEHYDROGENASE-LIKE PROTEIN C1198.01"/>
    <property type="match status" value="1"/>
</dbReference>
<evidence type="ECO:0000256" key="1">
    <source>
        <dbReference type="ARBA" id="ARBA00023002"/>
    </source>
</evidence>
<dbReference type="InterPro" id="IPR005903">
    <property type="entry name" value="BchC"/>
</dbReference>
<dbReference type="Proteomes" id="UP000308530">
    <property type="component" value="Chromosome"/>
</dbReference>
<evidence type="ECO:0000259" key="2">
    <source>
        <dbReference type="Pfam" id="PF08240"/>
    </source>
</evidence>